<sequence>MAMLAASIESVVSLPLQVAVLDAGGTIREVNAGWRRFAAARGLALPNDGIGSDFFAHCTPDQASG</sequence>
<keyword evidence="2" id="KW-1185">Reference proteome</keyword>
<comment type="caution">
    <text evidence="1">The sequence shown here is derived from an EMBL/GenBank/DDBJ whole genome shotgun (WGS) entry which is preliminary data.</text>
</comment>
<evidence type="ECO:0008006" key="3">
    <source>
        <dbReference type="Google" id="ProtNLM"/>
    </source>
</evidence>
<evidence type="ECO:0000313" key="1">
    <source>
        <dbReference type="EMBL" id="RAI38285.1"/>
    </source>
</evidence>
<gene>
    <name evidence="1" type="ORF">CH341_28120</name>
</gene>
<dbReference type="Proteomes" id="UP000249130">
    <property type="component" value="Unassembled WGS sequence"/>
</dbReference>
<accession>A0A327KLD5</accession>
<protein>
    <recommendedName>
        <fullName evidence="3">PAS fold-4 domain-containing protein</fullName>
    </recommendedName>
</protein>
<dbReference type="AlphaFoldDB" id="A0A327KLD5"/>
<name>A0A327KLD5_9BRAD</name>
<proteinExistence type="predicted"/>
<organism evidence="1 2">
    <name type="scientific">Rhodoplanes roseus</name>
    <dbReference type="NCBI Taxonomy" id="29409"/>
    <lineage>
        <taxon>Bacteria</taxon>
        <taxon>Pseudomonadati</taxon>
        <taxon>Pseudomonadota</taxon>
        <taxon>Alphaproteobacteria</taxon>
        <taxon>Hyphomicrobiales</taxon>
        <taxon>Nitrobacteraceae</taxon>
        <taxon>Rhodoplanes</taxon>
    </lineage>
</organism>
<dbReference type="EMBL" id="NPEX01000372">
    <property type="protein sequence ID" value="RAI38285.1"/>
    <property type="molecule type" value="Genomic_DNA"/>
</dbReference>
<reference evidence="1 2" key="1">
    <citation type="submission" date="2017-07" db="EMBL/GenBank/DDBJ databases">
        <title>Draft Genome Sequences of Select Purple Nonsulfur Bacteria.</title>
        <authorList>
            <person name="Lasarre B."/>
            <person name="Mckinlay J.B."/>
        </authorList>
    </citation>
    <scope>NUCLEOTIDE SEQUENCE [LARGE SCALE GENOMIC DNA]</scope>
    <source>
        <strain evidence="1 2">DSM 5909</strain>
    </source>
</reference>
<evidence type="ECO:0000313" key="2">
    <source>
        <dbReference type="Proteomes" id="UP000249130"/>
    </source>
</evidence>
<feature type="non-terminal residue" evidence="1">
    <location>
        <position position="65"/>
    </location>
</feature>
<dbReference type="RefSeq" id="WP_210208655.1">
    <property type="nucleotide sequence ID" value="NZ_NPEX01000372.1"/>
</dbReference>